<feature type="domain" description="Superoxide dismutase copper/zinc binding" evidence="11">
    <location>
        <begin position="55"/>
        <end position="189"/>
    </location>
</feature>
<evidence type="ECO:0000256" key="3">
    <source>
        <dbReference type="ARBA" id="ARBA00022833"/>
    </source>
</evidence>
<protein>
    <recommendedName>
        <fullName evidence="9">Superoxide dismutase [Cu-Zn]</fullName>
        <ecNumber evidence="9">1.15.1.1</ecNumber>
    </recommendedName>
</protein>
<dbReference type="Pfam" id="PF00080">
    <property type="entry name" value="Sod_Cu"/>
    <property type="match status" value="1"/>
</dbReference>
<evidence type="ECO:0000256" key="5">
    <source>
        <dbReference type="ARBA" id="ARBA00023002"/>
    </source>
</evidence>
<evidence type="ECO:0000259" key="11">
    <source>
        <dbReference type="Pfam" id="PF00080"/>
    </source>
</evidence>
<reference evidence="12" key="2">
    <citation type="journal article" date="2023" name="BMC Genomics">
        <title>Pest status, molecular evolution, and epigenetic factors derived from the genome assembly of Frankliniella fusca, a thysanopteran phytovirus vector.</title>
        <authorList>
            <person name="Catto M.A."/>
            <person name="Labadie P.E."/>
            <person name="Jacobson A.L."/>
            <person name="Kennedy G.G."/>
            <person name="Srinivasan R."/>
            <person name="Hunt B.G."/>
        </authorList>
    </citation>
    <scope>NUCLEOTIDE SEQUENCE</scope>
    <source>
        <strain evidence="12">PL_HMW_Pooled</strain>
    </source>
</reference>
<dbReference type="Proteomes" id="UP001219518">
    <property type="component" value="Unassembled WGS sequence"/>
</dbReference>
<keyword evidence="6 9" id="KW-0186">Copper</keyword>
<comment type="similarity">
    <text evidence="1 9">Belongs to the Cu-Zn superoxide dismutase family.</text>
</comment>
<dbReference type="FunFam" id="2.60.40.200:FF:000003">
    <property type="entry name" value="Superoxide dismutase [Cu-Zn], chloroplastic"/>
    <property type="match status" value="1"/>
</dbReference>
<evidence type="ECO:0000313" key="13">
    <source>
        <dbReference type="Proteomes" id="UP001219518"/>
    </source>
</evidence>
<evidence type="ECO:0000256" key="2">
    <source>
        <dbReference type="ARBA" id="ARBA00022723"/>
    </source>
</evidence>
<comment type="cofactor">
    <cofactor evidence="9">
        <name>Zn(2+)</name>
        <dbReference type="ChEBI" id="CHEBI:29105"/>
    </cofactor>
    <text evidence="9">Binds 1 zinc ion per subunit.</text>
</comment>
<evidence type="ECO:0000256" key="4">
    <source>
        <dbReference type="ARBA" id="ARBA00022862"/>
    </source>
</evidence>
<comment type="caution">
    <text evidence="12">The sequence shown here is derived from an EMBL/GenBank/DDBJ whole genome shotgun (WGS) entry which is preliminary data.</text>
</comment>
<dbReference type="InterPro" id="IPR036423">
    <property type="entry name" value="SOD-like_Cu/Zn_dom_sf"/>
</dbReference>
<proteinExistence type="inferred from homology"/>
<sequence>MLPSPPSWSCLWLLAAAAALTLVAAAEEETTEFTFKQYPDGTVRRGAMVELQGAVRGNITFIQLGDGPVVIFGNVSGLAPGRHGFHIHEKGDVSTGCAAAGGHFNPEGKKHGGPEDAERHVGDLGNIVANEYGVASVRMEDRLISLMGPHGILGRAVVVHSHEDDLGRGGYPDSLTTGHAGDRVACGTIKIKFPAGPWTETAARPANSAAPAPALRWSWSLLIPGLGLAAVALLHQSAA</sequence>
<comment type="cofactor">
    <cofactor evidence="9">
        <name>Cu cation</name>
        <dbReference type="ChEBI" id="CHEBI:23378"/>
    </cofactor>
    <text evidence="9">Binds 1 copper ion per subunit.</text>
</comment>
<evidence type="ECO:0000256" key="6">
    <source>
        <dbReference type="ARBA" id="ARBA00023008"/>
    </source>
</evidence>
<keyword evidence="10" id="KW-0732">Signal</keyword>
<dbReference type="Gene3D" id="2.60.40.200">
    <property type="entry name" value="Superoxide dismutase, copper/zinc binding domain"/>
    <property type="match status" value="1"/>
</dbReference>
<evidence type="ECO:0000313" key="12">
    <source>
        <dbReference type="EMBL" id="KAK3924863.1"/>
    </source>
</evidence>
<feature type="chain" id="PRO_5042231929" description="Superoxide dismutase [Cu-Zn]" evidence="10">
    <location>
        <begin position="26"/>
        <end position="239"/>
    </location>
</feature>
<dbReference type="AlphaFoldDB" id="A0AAE1HPC9"/>
<evidence type="ECO:0000256" key="8">
    <source>
        <dbReference type="ARBA" id="ARBA00049204"/>
    </source>
</evidence>
<keyword evidence="3 9" id="KW-0862">Zinc</keyword>
<dbReference type="InterPro" id="IPR001424">
    <property type="entry name" value="SOD_Cu_Zn_dom"/>
</dbReference>
<evidence type="ECO:0000256" key="1">
    <source>
        <dbReference type="ARBA" id="ARBA00010457"/>
    </source>
</evidence>
<evidence type="ECO:0000256" key="10">
    <source>
        <dbReference type="SAM" id="SignalP"/>
    </source>
</evidence>
<keyword evidence="2 9" id="KW-0479">Metal-binding</keyword>
<dbReference type="GO" id="GO:0004784">
    <property type="term" value="F:superoxide dismutase activity"/>
    <property type="evidence" value="ECO:0007669"/>
    <property type="project" value="UniProtKB-EC"/>
</dbReference>
<organism evidence="12 13">
    <name type="scientific">Frankliniella fusca</name>
    <dbReference type="NCBI Taxonomy" id="407009"/>
    <lineage>
        <taxon>Eukaryota</taxon>
        <taxon>Metazoa</taxon>
        <taxon>Ecdysozoa</taxon>
        <taxon>Arthropoda</taxon>
        <taxon>Hexapoda</taxon>
        <taxon>Insecta</taxon>
        <taxon>Pterygota</taxon>
        <taxon>Neoptera</taxon>
        <taxon>Paraneoptera</taxon>
        <taxon>Thysanoptera</taxon>
        <taxon>Terebrantia</taxon>
        <taxon>Thripoidea</taxon>
        <taxon>Thripidae</taxon>
        <taxon>Frankliniella</taxon>
    </lineage>
</organism>
<keyword evidence="4" id="KW-0049">Antioxidant</keyword>
<dbReference type="EC" id="1.15.1.1" evidence="9"/>
<feature type="signal peptide" evidence="10">
    <location>
        <begin position="1"/>
        <end position="25"/>
    </location>
</feature>
<keyword evidence="13" id="KW-1185">Reference proteome</keyword>
<evidence type="ECO:0000256" key="7">
    <source>
        <dbReference type="ARBA" id="ARBA00023157"/>
    </source>
</evidence>
<gene>
    <name evidence="12" type="ORF">KUF71_013136</name>
</gene>
<dbReference type="PANTHER" id="PTHR10003">
    <property type="entry name" value="SUPEROXIDE DISMUTASE CU-ZN -RELATED"/>
    <property type="match status" value="1"/>
</dbReference>
<keyword evidence="5 9" id="KW-0560">Oxidoreductase</keyword>
<dbReference type="InterPro" id="IPR024134">
    <property type="entry name" value="SOD_Cu/Zn_/chaperone"/>
</dbReference>
<comment type="catalytic activity">
    <reaction evidence="8 9">
        <text>2 superoxide + 2 H(+) = H2O2 + O2</text>
        <dbReference type="Rhea" id="RHEA:20696"/>
        <dbReference type="ChEBI" id="CHEBI:15378"/>
        <dbReference type="ChEBI" id="CHEBI:15379"/>
        <dbReference type="ChEBI" id="CHEBI:16240"/>
        <dbReference type="ChEBI" id="CHEBI:18421"/>
        <dbReference type="EC" id="1.15.1.1"/>
    </reaction>
</comment>
<dbReference type="PROSITE" id="PS00087">
    <property type="entry name" value="SOD_CU_ZN_1"/>
    <property type="match status" value="1"/>
</dbReference>
<accession>A0AAE1HPC9</accession>
<comment type="function">
    <text evidence="9">Destroys radicals which are normally produced within the cells and which are toxic to biological systems.</text>
</comment>
<dbReference type="PROSITE" id="PS00332">
    <property type="entry name" value="SOD_CU_ZN_2"/>
    <property type="match status" value="1"/>
</dbReference>
<dbReference type="InterPro" id="IPR018152">
    <property type="entry name" value="SOD_Cu/Zn_BS"/>
</dbReference>
<evidence type="ECO:0000256" key="9">
    <source>
        <dbReference type="RuleBase" id="RU000393"/>
    </source>
</evidence>
<dbReference type="CDD" id="cd00305">
    <property type="entry name" value="Cu-Zn_Superoxide_Dismutase"/>
    <property type="match status" value="1"/>
</dbReference>
<dbReference type="SUPFAM" id="SSF49329">
    <property type="entry name" value="Cu,Zn superoxide dismutase-like"/>
    <property type="match status" value="1"/>
</dbReference>
<name>A0AAE1HPC9_9NEOP</name>
<dbReference type="GO" id="GO:0005507">
    <property type="term" value="F:copper ion binding"/>
    <property type="evidence" value="ECO:0007669"/>
    <property type="project" value="InterPro"/>
</dbReference>
<dbReference type="EMBL" id="JAHWGI010001208">
    <property type="protein sequence ID" value="KAK3924863.1"/>
    <property type="molecule type" value="Genomic_DNA"/>
</dbReference>
<keyword evidence="7" id="KW-1015">Disulfide bond</keyword>
<dbReference type="PRINTS" id="PR00068">
    <property type="entry name" value="CUZNDISMTASE"/>
</dbReference>
<reference evidence="12" key="1">
    <citation type="submission" date="2021-07" db="EMBL/GenBank/DDBJ databases">
        <authorList>
            <person name="Catto M.A."/>
            <person name="Jacobson A."/>
            <person name="Kennedy G."/>
            <person name="Labadie P."/>
            <person name="Hunt B.G."/>
            <person name="Srinivasan R."/>
        </authorList>
    </citation>
    <scope>NUCLEOTIDE SEQUENCE</scope>
    <source>
        <strain evidence="12">PL_HMW_Pooled</strain>
        <tissue evidence="12">Head</tissue>
    </source>
</reference>